<dbReference type="EMBL" id="VSRR010001111">
    <property type="protein sequence ID" value="MPC22660.1"/>
    <property type="molecule type" value="Genomic_DNA"/>
</dbReference>
<keyword evidence="4" id="KW-1185">Reference proteome</keyword>
<reference evidence="3 4" key="1">
    <citation type="submission" date="2019-05" db="EMBL/GenBank/DDBJ databases">
        <title>Another draft genome of Portunus trituberculatus and its Hox gene families provides insights of decapod evolution.</title>
        <authorList>
            <person name="Jeong J.-H."/>
            <person name="Song I."/>
            <person name="Kim S."/>
            <person name="Choi T."/>
            <person name="Kim D."/>
            <person name="Ryu S."/>
            <person name="Kim W."/>
        </authorList>
    </citation>
    <scope>NUCLEOTIDE SEQUENCE [LARGE SCALE GENOMIC DNA]</scope>
    <source>
        <tissue evidence="3">Muscle</tissue>
    </source>
</reference>
<keyword evidence="2" id="KW-0812">Transmembrane</keyword>
<comment type="caution">
    <text evidence="3">The sequence shown here is derived from an EMBL/GenBank/DDBJ whole genome shotgun (WGS) entry which is preliminary data.</text>
</comment>
<keyword evidence="2" id="KW-0472">Membrane</keyword>
<feature type="transmembrane region" description="Helical" evidence="2">
    <location>
        <begin position="82"/>
        <end position="103"/>
    </location>
</feature>
<dbReference type="AlphaFoldDB" id="A0A5B7DMH4"/>
<keyword evidence="2" id="KW-1133">Transmembrane helix</keyword>
<protein>
    <submittedName>
        <fullName evidence="3">Uncharacterized protein</fullName>
    </submittedName>
</protein>
<evidence type="ECO:0000313" key="4">
    <source>
        <dbReference type="Proteomes" id="UP000324222"/>
    </source>
</evidence>
<evidence type="ECO:0000256" key="2">
    <source>
        <dbReference type="SAM" id="Phobius"/>
    </source>
</evidence>
<name>A0A5B7DMH4_PORTR</name>
<feature type="region of interest" description="Disordered" evidence="1">
    <location>
        <begin position="1"/>
        <end position="20"/>
    </location>
</feature>
<sequence>MGRQKTVPPQPTSKPCTSSTSIQAQGVGARPCNWDMSTDIHNDPATTSSALTMYLGMWIDKQLSFMAHAAYLQERMQSRLNVMWPVTRLMAGATYFILCLYYVQAVCYLVDYSAPVLKVLSSYQQGQLEDHARSTKVDQHMCHAEQNQPNAFNHLNLEDPRLLCGQGDVTQRQDGHITGRTKLVMRTPDHCFTLQTELAKLVMRTPDHCFTLQTELVAIQLTLEHTYHHRKSLWCCTPTPGLGFRSSSNPFR</sequence>
<accession>A0A5B7DMH4</accession>
<evidence type="ECO:0000313" key="3">
    <source>
        <dbReference type="EMBL" id="MPC22660.1"/>
    </source>
</evidence>
<organism evidence="3 4">
    <name type="scientific">Portunus trituberculatus</name>
    <name type="common">Swimming crab</name>
    <name type="synonym">Neptunus trituberculatus</name>
    <dbReference type="NCBI Taxonomy" id="210409"/>
    <lineage>
        <taxon>Eukaryota</taxon>
        <taxon>Metazoa</taxon>
        <taxon>Ecdysozoa</taxon>
        <taxon>Arthropoda</taxon>
        <taxon>Crustacea</taxon>
        <taxon>Multicrustacea</taxon>
        <taxon>Malacostraca</taxon>
        <taxon>Eumalacostraca</taxon>
        <taxon>Eucarida</taxon>
        <taxon>Decapoda</taxon>
        <taxon>Pleocyemata</taxon>
        <taxon>Brachyura</taxon>
        <taxon>Eubrachyura</taxon>
        <taxon>Portunoidea</taxon>
        <taxon>Portunidae</taxon>
        <taxon>Portuninae</taxon>
        <taxon>Portunus</taxon>
    </lineage>
</organism>
<proteinExistence type="predicted"/>
<evidence type="ECO:0000256" key="1">
    <source>
        <dbReference type="SAM" id="MobiDB-lite"/>
    </source>
</evidence>
<gene>
    <name evidence="3" type="ORF">E2C01_015681</name>
</gene>
<dbReference type="Proteomes" id="UP000324222">
    <property type="component" value="Unassembled WGS sequence"/>
</dbReference>